<dbReference type="Gene3D" id="2.120.10.80">
    <property type="entry name" value="Kelch-type beta propeller"/>
    <property type="match status" value="2"/>
</dbReference>
<gene>
    <name evidence="4" type="ORF">C2G38_2241834</name>
</gene>
<dbReference type="InterPro" id="IPR015915">
    <property type="entry name" value="Kelch-typ_b-propeller"/>
</dbReference>
<dbReference type="EMBL" id="QKWP01000202">
    <property type="protein sequence ID" value="RIB24761.1"/>
    <property type="molecule type" value="Genomic_DNA"/>
</dbReference>
<dbReference type="PANTHER" id="PTHR46093:SF18">
    <property type="entry name" value="FIBRONECTIN TYPE-III DOMAIN-CONTAINING PROTEIN"/>
    <property type="match status" value="1"/>
</dbReference>
<evidence type="ECO:0000256" key="2">
    <source>
        <dbReference type="ARBA" id="ARBA00022737"/>
    </source>
</evidence>
<dbReference type="SUPFAM" id="SSF117281">
    <property type="entry name" value="Kelch motif"/>
    <property type="match status" value="1"/>
</dbReference>
<organism evidence="4 5">
    <name type="scientific">Gigaspora rosea</name>
    <dbReference type="NCBI Taxonomy" id="44941"/>
    <lineage>
        <taxon>Eukaryota</taxon>
        <taxon>Fungi</taxon>
        <taxon>Fungi incertae sedis</taxon>
        <taxon>Mucoromycota</taxon>
        <taxon>Glomeromycotina</taxon>
        <taxon>Glomeromycetes</taxon>
        <taxon>Diversisporales</taxon>
        <taxon>Gigasporaceae</taxon>
        <taxon>Gigaspora</taxon>
    </lineage>
</organism>
<evidence type="ECO:0000313" key="5">
    <source>
        <dbReference type="Proteomes" id="UP000266673"/>
    </source>
</evidence>
<dbReference type="AlphaFoldDB" id="A0A397VSN3"/>
<name>A0A397VSN3_9GLOM</name>
<feature type="signal peptide" evidence="3">
    <location>
        <begin position="1"/>
        <end position="20"/>
    </location>
</feature>
<reference evidence="4 5" key="1">
    <citation type="submission" date="2018-06" db="EMBL/GenBank/DDBJ databases">
        <title>Comparative genomics reveals the genomic features of Rhizophagus irregularis, R. cerebriforme, R. diaphanum and Gigaspora rosea, and their symbiotic lifestyle signature.</title>
        <authorList>
            <person name="Morin E."/>
            <person name="San Clemente H."/>
            <person name="Chen E.C.H."/>
            <person name="De La Providencia I."/>
            <person name="Hainaut M."/>
            <person name="Kuo A."/>
            <person name="Kohler A."/>
            <person name="Murat C."/>
            <person name="Tang N."/>
            <person name="Roy S."/>
            <person name="Loubradou J."/>
            <person name="Henrissat B."/>
            <person name="Grigoriev I.V."/>
            <person name="Corradi N."/>
            <person name="Roux C."/>
            <person name="Martin F.M."/>
        </authorList>
    </citation>
    <scope>NUCLEOTIDE SEQUENCE [LARGE SCALE GENOMIC DNA]</scope>
    <source>
        <strain evidence="4 5">DAOM 194757</strain>
    </source>
</reference>
<evidence type="ECO:0000256" key="1">
    <source>
        <dbReference type="ARBA" id="ARBA00022441"/>
    </source>
</evidence>
<feature type="chain" id="PRO_5017241445" description="Galactose oxidase" evidence="3">
    <location>
        <begin position="21"/>
        <end position="344"/>
    </location>
</feature>
<comment type="caution">
    <text evidence="4">The sequence shown here is derived from an EMBL/GenBank/DDBJ whole genome shotgun (WGS) entry which is preliminary data.</text>
</comment>
<keyword evidence="1" id="KW-0880">Kelch repeat</keyword>
<protein>
    <recommendedName>
        <fullName evidence="6">Galactose oxidase</fullName>
    </recommendedName>
</protein>
<dbReference type="Proteomes" id="UP000266673">
    <property type="component" value="Unassembled WGS sequence"/>
</dbReference>
<evidence type="ECO:0008006" key="6">
    <source>
        <dbReference type="Google" id="ProtNLM"/>
    </source>
</evidence>
<feature type="non-terminal residue" evidence="4">
    <location>
        <position position="344"/>
    </location>
</feature>
<dbReference type="STRING" id="44941.A0A397VSN3"/>
<proteinExistence type="predicted"/>
<accession>A0A397VSN3</accession>
<keyword evidence="3" id="KW-0732">Signal</keyword>
<keyword evidence="5" id="KW-1185">Reference proteome</keyword>
<keyword evidence="2" id="KW-0677">Repeat</keyword>
<dbReference type="OrthoDB" id="432528at2759"/>
<evidence type="ECO:0000256" key="3">
    <source>
        <dbReference type="SAM" id="SignalP"/>
    </source>
</evidence>
<dbReference type="PANTHER" id="PTHR46093">
    <property type="entry name" value="ACYL-COA-BINDING DOMAIN-CONTAINING PROTEIN 5"/>
    <property type="match status" value="1"/>
</dbReference>
<evidence type="ECO:0000313" key="4">
    <source>
        <dbReference type="EMBL" id="RIB24761.1"/>
    </source>
</evidence>
<dbReference type="Pfam" id="PF24681">
    <property type="entry name" value="Kelch_KLHDC2_KLHL20_DRC7"/>
    <property type="match status" value="1"/>
</dbReference>
<sequence length="344" mass="37972">MLIIILILAIYCWIIDGRLASTNVLISSKLYTIGGVLNSQLDSNFFYFDFSILFDTSLPSYNYLNSIPVNSAWGTASVGGINMSEIFLFGGIMTNKNNNSLSNNLIYCFDTINKTWTAPKISGTQPIRRREASSTFNPNNGWIYIFGGAPVQFNSHINAILFNDFIILDSVNLSWVNFKSPLNVPTRRASHTATLVNGYIIIIGGTEMTDDFTLKDTDINQIWLYDTNLGTWKNQTAGGDNVGTRGGHTAVFDLNGNIIVYGGSNVDNKRSTPDLIILNVATSSFKWSAPSISPDNAPPPLTYHTAAIFKNYMIISNGNITNNFSGPLSSNSKMFLFDINSLKW</sequence>